<dbReference type="EMBL" id="PUAP01000017">
    <property type="protein sequence ID" value="PQF24088.1"/>
    <property type="molecule type" value="Genomic_DNA"/>
</dbReference>
<protein>
    <recommendedName>
        <fullName evidence="1">Peptidase M20 domain-containing protein 2</fullName>
    </recommendedName>
</protein>
<dbReference type="PANTHER" id="PTHR30575:SF0">
    <property type="entry name" value="XAA-ARG DIPEPTIDASE"/>
    <property type="match status" value="1"/>
</dbReference>
<dbReference type="PIRSF" id="PIRSF037226">
    <property type="entry name" value="Amidohydrolase_ACY1L2_prd"/>
    <property type="match status" value="1"/>
</dbReference>
<gene>
    <name evidence="3" type="ORF">CUS89_04890</name>
</gene>
<reference evidence="3 4" key="1">
    <citation type="journal article" date="2018" name="Pathog. Dis.">
        <title>Whole-genome sequencing based characterization of antimicrobial resistance in Enterococcus.</title>
        <authorList>
            <person name="Tyson G."/>
        </authorList>
    </citation>
    <scope>NUCLEOTIDE SEQUENCE [LARGE SCALE GENOMIC DNA]</scope>
    <source>
        <strain evidence="3 4">CVM N55263</strain>
    </source>
</reference>
<sequence>MTTSTLTTHSFKEAIQQRLTEYQALALDIHDHPEVSNYEFYSSDALIKQLEKEGFSVTKDVAGHRTGFDARYASGKPGPTIAFLAEFDALPGIGHACGHNLFGTYSVLAASVLRERIAEIGGEIRVYGTPGEEGGENGSAKGSFVREGFFEDVDAALCVHPAYRYGKMTESLANDPVDIKFHGVASHAAAAPEKGVNALEALIQVFNGINALRLQLPKDVNIHGIITDGGVAANVIPEYAAGRFYLRAKNRQTLNEVYQKVENIVKGAALSTGTSYEFGLFQNSVDDVIVTPSFDALFFSHVNAAGVPDEEIETKEQTSLGSSDVGNVSHVIPTIQPTVSIADEYIAGHSEEFKAAARSEKGLASIAIAAELLANTALDLFEKPELLDKIKQEHQAILAKK</sequence>
<accession>A0A2S7RW02</accession>
<dbReference type="Gene3D" id="3.40.630.10">
    <property type="entry name" value="Zn peptidases"/>
    <property type="match status" value="1"/>
</dbReference>
<feature type="domain" description="Peptidase M20 dimerisation" evidence="2">
    <location>
        <begin position="178"/>
        <end position="269"/>
    </location>
</feature>
<proteinExistence type="inferred from homology"/>
<dbReference type="Proteomes" id="UP000237934">
    <property type="component" value="Unassembled WGS sequence"/>
</dbReference>
<comment type="similarity">
    <text evidence="1">Belongs to the peptidase M20A family.</text>
</comment>
<organism evidence="3 4">
    <name type="scientific">Enterococcus mundtii</name>
    <dbReference type="NCBI Taxonomy" id="53346"/>
    <lineage>
        <taxon>Bacteria</taxon>
        <taxon>Bacillati</taxon>
        <taxon>Bacillota</taxon>
        <taxon>Bacilli</taxon>
        <taxon>Lactobacillales</taxon>
        <taxon>Enterococcaceae</taxon>
        <taxon>Enterococcus</taxon>
    </lineage>
</organism>
<evidence type="ECO:0000256" key="1">
    <source>
        <dbReference type="PIRNR" id="PIRNR037226"/>
    </source>
</evidence>
<dbReference type="InterPro" id="IPR017439">
    <property type="entry name" value="Amidohydrolase"/>
</dbReference>
<evidence type="ECO:0000259" key="2">
    <source>
        <dbReference type="Pfam" id="PF07687"/>
    </source>
</evidence>
<dbReference type="Pfam" id="PF07687">
    <property type="entry name" value="M20_dimer"/>
    <property type="match status" value="1"/>
</dbReference>
<dbReference type="SUPFAM" id="SSF55031">
    <property type="entry name" value="Bacterial exopeptidase dimerisation domain"/>
    <property type="match status" value="1"/>
</dbReference>
<keyword evidence="3" id="KW-0378">Hydrolase</keyword>
<dbReference type="NCBIfam" id="TIGR01891">
    <property type="entry name" value="amidohydrolases"/>
    <property type="match status" value="1"/>
</dbReference>
<dbReference type="GO" id="GO:0016805">
    <property type="term" value="F:dipeptidase activity"/>
    <property type="evidence" value="ECO:0007669"/>
    <property type="project" value="InterPro"/>
</dbReference>
<dbReference type="InterPro" id="IPR017144">
    <property type="entry name" value="Xaa-Arg_dipeptidase"/>
</dbReference>
<name>A0A2S7RW02_ENTMU</name>
<dbReference type="InterPro" id="IPR011650">
    <property type="entry name" value="Peptidase_M20_dimer"/>
</dbReference>
<dbReference type="FunFam" id="3.30.70.360:FF:000004">
    <property type="entry name" value="Peptidase M20 domain-containing protein 2"/>
    <property type="match status" value="1"/>
</dbReference>
<dbReference type="InterPro" id="IPR036264">
    <property type="entry name" value="Bact_exopeptidase_dim_dom"/>
</dbReference>
<dbReference type="SUPFAM" id="SSF53187">
    <property type="entry name" value="Zn-dependent exopeptidases"/>
    <property type="match status" value="1"/>
</dbReference>
<dbReference type="RefSeq" id="WP_104871269.1">
    <property type="nucleotide sequence ID" value="NZ_PUAP01000017.1"/>
</dbReference>
<dbReference type="PANTHER" id="PTHR30575">
    <property type="entry name" value="PEPTIDASE M20"/>
    <property type="match status" value="1"/>
</dbReference>
<comment type="caution">
    <text evidence="3">The sequence shown here is derived from an EMBL/GenBank/DDBJ whole genome shotgun (WGS) entry which is preliminary data.</text>
</comment>
<dbReference type="GO" id="GO:0005737">
    <property type="term" value="C:cytoplasm"/>
    <property type="evidence" value="ECO:0007669"/>
    <property type="project" value="TreeGrafter"/>
</dbReference>
<dbReference type="InterPro" id="IPR052030">
    <property type="entry name" value="Peptidase_M20/M20A_hydrolases"/>
</dbReference>
<dbReference type="GO" id="GO:0046657">
    <property type="term" value="P:folic acid catabolic process"/>
    <property type="evidence" value="ECO:0007669"/>
    <property type="project" value="TreeGrafter"/>
</dbReference>
<dbReference type="CDD" id="cd03887">
    <property type="entry name" value="M20_Acy1L2"/>
    <property type="match status" value="1"/>
</dbReference>
<evidence type="ECO:0000313" key="4">
    <source>
        <dbReference type="Proteomes" id="UP000237934"/>
    </source>
</evidence>
<dbReference type="GO" id="GO:0071713">
    <property type="term" value="F:para-aminobenzoyl-glutamate hydrolase activity"/>
    <property type="evidence" value="ECO:0007669"/>
    <property type="project" value="TreeGrafter"/>
</dbReference>
<evidence type="ECO:0000313" key="3">
    <source>
        <dbReference type="EMBL" id="PQF24088.1"/>
    </source>
</evidence>
<dbReference type="AlphaFoldDB" id="A0A2S7RW02"/>
<dbReference type="Gene3D" id="3.30.70.360">
    <property type="match status" value="1"/>
</dbReference>